<sequence>MVIRRSGRRTLTLMSDVSGPPPRQRLRSLSGAFRVERGRGAEPGSVTVFVRDPDGVTVVRAATADDPPEELWHGLRGVSAHDLDQPGMLAALLVPLADAGVPVFVASTFDADLVFVPVERRDAAVGALRAAGHIVEP</sequence>
<keyword evidence="3" id="KW-1185">Reference proteome</keyword>
<dbReference type="Proteomes" id="UP001165074">
    <property type="component" value="Unassembled WGS sequence"/>
</dbReference>
<dbReference type="Gene3D" id="3.30.2130.10">
    <property type="entry name" value="VC0802-like"/>
    <property type="match status" value="1"/>
</dbReference>
<dbReference type="InterPro" id="IPR027795">
    <property type="entry name" value="CASTOR_ACT_dom"/>
</dbReference>
<feature type="domain" description="CASTOR ACT" evidence="1">
    <location>
        <begin position="70"/>
        <end position="129"/>
    </location>
</feature>
<evidence type="ECO:0000313" key="2">
    <source>
        <dbReference type="EMBL" id="GLY85001.1"/>
    </source>
</evidence>
<reference evidence="2" key="1">
    <citation type="submission" date="2023-03" db="EMBL/GenBank/DDBJ databases">
        <title>Actinoallomurus iriomotensis NBRC 103684.</title>
        <authorList>
            <person name="Ichikawa N."/>
            <person name="Sato H."/>
            <person name="Tonouchi N."/>
        </authorList>
    </citation>
    <scope>NUCLEOTIDE SEQUENCE</scope>
    <source>
        <strain evidence="2">NBRC 103684</strain>
    </source>
</reference>
<organism evidence="2 3">
    <name type="scientific">Actinoallomurus iriomotensis</name>
    <dbReference type="NCBI Taxonomy" id="478107"/>
    <lineage>
        <taxon>Bacteria</taxon>
        <taxon>Bacillati</taxon>
        <taxon>Actinomycetota</taxon>
        <taxon>Actinomycetes</taxon>
        <taxon>Streptosporangiales</taxon>
        <taxon>Thermomonosporaceae</taxon>
        <taxon>Actinoallomurus</taxon>
    </lineage>
</organism>
<proteinExistence type="predicted"/>
<evidence type="ECO:0000259" key="1">
    <source>
        <dbReference type="Pfam" id="PF13840"/>
    </source>
</evidence>
<dbReference type="EMBL" id="BSTK01000004">
    <property type="protein sequence ID" value="GLY85001.1"/>
    <property type="molecule type" value="Genomic_DNA"/>
</dbReference>
<name>A0A9W6RYB5_9ACTN</name>
<protein>
    <recommendedName>
        <fullName evidence="1">CASTOR ACT domain-containing protein</fullName>
    </recommendedName>
</protein>
<evidence type="ECO:0000313" key="3">
    <source>
        <dbReference type="Proteomes" id="UP001165074"/>
    </source>
</evidence>
<dbReference type="InterPro" id="IPR045865">
    <property type="entry name" value="ACT-like_dom_sf"/>
</dbReference>
<accession>A0A9W6RYB5</accession>
<dbReference type="Pfam" id="PF13840">
    <property type="entry name" value="ACT_7"/>
    <property type="match status" value="1"/>
</dbReference>
<gene>
    <name evidence="2" type="ORF">Airi02_029300</name>
</gene>
<comment type="caution">
    <text evidence="2">The sequence shown here is derived from an EMBL/GenBank/DDBJ whole genome shotgun (WGS) entry which is preliminary data.</text>
</comment>
<dbReference type="AlphaFoldDB" id="A0A9W6RYB5"/>
<dbReference type="SUPFAM" id="SSF55021">
    <property type="entry name" value="ACT-like"/>
    <property type="match status" value="1"/>
</dbReference>